<evidence type="ECO:0000256" key="8">
    <source>
        <dbReference type="SAM" id="SignalP"/>
    </source>
</evidence>
<evidence type="ECO:0000313" key="9">
    <source>
        <dbReference type="EMBL" id="KAJ9558131.1"/>
    </source>
</evidence>
<keyword evidence="7" id="KW-0443">Lipid metabolism</keyword>
<evidence type="ECO:0000256" key="5">
    <source>
        <dbReference type="ARBA" id="ARBA00022801"/>
    </source>
</evidence>
<protein>
    <recommendedName>
        <fullName evidence="11">GDSL esterase/lipase</fullName>
    </recommendedName>
</protein>
<dbReference type="InterPro" id="IPR036514">
    <property type="entry name" value="SGNH_hydro_sf"/>
</dbReference>
<accession>A0AA38TMK1</accession>
<dbReference type="EMBL" id="JARYMX010000003">
    <property type="protein sequence ID" value="KAJ9558131.1"/>
    <property type="molecule type" value="Genomic_DNA"/>
</dbReference>
<dbReference type="PANTHER" id="PTHR45650">
    <property type="entry name" value="GDSL-LIKE LIPASE/ACYLHYDROLASE-RELATED"/>
    <property type="match status" value="1"/>
</dbReference>
<dbReference type="PANTHER" id="PTHR45650:SF9">
    <property type="entry name" value="SGNH HYDROLASE-TYPE ESTERASE DOMAIN-CONTAINING PROTEIN"/>
    <property type="match status" value="1"/>
</dbReference>
<dbReference type="GO" id="GO:0005576">
    <property type="term" value="C:extracellular region"/>
    <property type="evidence" value="ECO:0007669"/>
    <property type="project" value="UniProtKB-SubCell"/>
</dbReference>
<evidence type="ECO:0000256" key="3">
    <source>
        <dbReference type="ARBA" id="ARBA00022525"/>
    </source>
</evidence>
<dbReference type="AlphaFoldDB" id="A0AA38TMK1"/>
<sequence length="357" mass="40261">MGNQFLHYIIFLVSIFFTRVIGDPKFPCYFIFGDSLFDVGNNNRLRTGAKVNFLPYGVDFPQGPTGRFSNGLNVADYIAKDLGFHDYIPAYASVKRKDVLTGVNYASGGSGILDETGENLGERISFNKQILHHEKVISLITTQQRNQTYTKDYCKKCLYAVQIGNNDYINNYFAPTSHDKVRHNVTVDQFATTLINRFSQQLNASILYTWLIVRLFKLGARKFAVFGIGEVGCTPAQMRLFGTPNTCVTEMNDAVNVFNAKQRNLIDDLNRNLKDAKFVVIDVSNPTSGLLQSNGTVMTKTTCCKVSSKGDTRGQCIPRNVTCLHRNKHWFYDGFHPTQYANRLYAKQAMLTISKLL</sequence>
<dbReference type="Proteomes" id="UP001172457">
    <property type="component" value="Chromosome 3"/>
</dbReference>
<reference evidence="9" key="1">
    <citation type="submission" date="2023-03" db="EMBL/GenBank/DDBJ databases">
        <title>Chromosome-scale reference genome and RAD-based genetic map of yellow starthistle (Centaurea solstitialis) reveal putative structural variation and QTLs associated with invader traits.</title>
        <authorList>
            <person name="Reatini B."/>
            <person name="Cang F.A."/>
            <person name="Jiang Q."/>
            <person name="Mckibben M.T.W."/>
            <person name="Barker M.S."/>
            <person name="Rieseberg L.H."/>
            <person name="Dlugosch K.M."/>
        </authorList>
    </citation>
    <scope>NUCLEOTIDE SEQUENCE</scope>
    <source>
        <strain evidence="9">CAN-66</strain>
        <tissue evidence="9">Leaf</tissue>
    </source>
</reference>
<dbReference type="InterPro" id="IPR001087">
    <property type="entry name" value="GDSL"/>
</dbReference>
<keyword evidence="3" id="KW-0964">Secreted</keyword>
<evidence type="ECO:0000313" key="10">
    <source>
        <dbReference type="Proteomes" id="UP001172457"/>
    </source>
</evidence>
<comment type="caution">
    <text evidence="9">The sequence shown here is derived from an EMBL/GenBank/DDBJ whole genome shotgun (WGS) entry which is preliminary data.</text>
</comment>
<evidence type="ECO:0000256" key="1">
    <source>
        <dbReference type="ARBA" id="ARBA00004613"/>
    </source>
</evidence>
<keyword evidence="10" id="KW-1185">Reference proteome</keyword>
<dbReference type="CDD" id="cd01837">
    <property type="entry name" value="SGNH_plant_lipase_like"/>
    <property type="match status" value="1"/>
</dbReference>
<dbReference type="InterPro" id="IPR035669">
    <property type="entry name" value="SGNH_plant_lipase-like"/>
</dbReference>
<feature type="signal peptide" evidence="8">
    <location>
        <begin position="1"/>
        <end position="22"/>
    </location>
</feature>
<feature type="chain" id="PRO_5041333311" description="GDSL esterase/lipase" evidence="8">
    <location>
        <begin position="23"/>
        <end position="357"/>
    </location>
</feature>
<evidence type="ECO:0008006" key="11">
    <source>
        <dbReference type="Google" id="ProtNLM"/>
    </source>
</evidence>
<keyword evidence="5" id="KW-0378">Hydrolase</keyword>
<keyword evidence="4 8" id="KW-0732">Signal</keyword>
<name>A0AA38TMK1_9ASTR</name>
<proteinExistence type="inferred from homology"/>
<dbReference type="SUPFAM" id="SSF52266">
    <property type="entry name" value="SGNH hydrolase"/>
    <property type="match status" value="1"/>
</dbReference>
<gene>
    <name evidence="9" type="ORF">OSB04_012745</name>
</gene>
<keyword evidence="6" id="KW-0442">Lipid degradation</keyword>
<dbReference type="GO" id="GO:0016788">
    <property type="term" value="F:hydrolase activity, acting on ester bonds"/>
    <property type="evidence" value="ECO:0007669"/>
    <property type="project" value="InterPro"/>
</dbReference>
<evidence type="ECO:0000256" key="4">
    <source>
        <dbReference type="ARBA" id="ARBA00022729"/>
    </source>
</evidence>
<dbReference type="Pfam" id="PF00657">
    <property type="entry name" value="Lipase_GDSL"/>
    <property type="match status" value="1"/>
</dbReference>
<evidence type="ECO:0000256" key="7">
    <source>
        <dbReference type="ARBA" id="ARBA00023098"/>
    </source>
</evidence>
<evidence type="ECO:0000256" key="6">
    <source>
        <dbReference type="ARBA" id="ARBA00022963"/>
    </source>
</evidence>
<comment type="similarity">
    <text evidence="2">Belongs to the 'GDSL' lipolytic enzyme family.</text>
</comment>
<evidence type="ECO:0000256" key="2">
    <source>
        <dbReference type="ARBA" id="ARBA00008668"/>
    </source>
</evidence>
<dbReference type="InterPro" id="IPR051238">
    <property type="entry name" value="GDSL_esterase/lipase"/>
</dbReference>
<organism evidence="9 10">
    <name type="scientific">Centaurea solstitialis</name>
    <name type="common">yellow star-thistle</name>
    <dbReference type="NCBI Taxonomy" id="347529"/>
    <lineage>
        <taxon>Eukaryota</taxon>
        <taxon>Viridiplantae</taxon>
        <taxon>Streptophyta</taxon>
        <taxon>Embryophyta</taxon>
        <taxon>Tracheophyta</taxon>
        <taxon>Spermatophyta</taxon>
        <taxon>Magnoliopsida</taxon>
        <taxon>eudicotyledons</taxon>
        <taxon>Gunneridae</taxon>
        <taxon>Pentapetalae</taxon>
        <taxon>asterids</taxon>
        <taxon>campanulids</taxon>
        <taxon>Asterales</taxon>
        <taxon>Asteraceae</taxon>
        <taxon>Carduoideae</taxon>
        <taxon>Cardueae</taxon>
        <taxon>Centaureinae</taxon>
        <taxon>Centaurea</taxon>
    </lineage>
</organism>
<dbReference type="Gene3D" id="3.40.50.1110">
    <property type="entry name" value="SGNH hydrolase"/>
    <property type="match status" value="1"/>
</dbReference>
<dbReference type="GO" id="GO:0016042">
    <property type="term" value="P:lipid catabolic process"/>
    <property type="evidence" value="ECO:0007669"/>
    <property type="project" value="UniProtKB-KW"/>
</dbReference>
<comment type="subcellular location">
    <subcellularLocation>
        <location evidence="1">Secreted</location>
    </subcellularLocation>
</comment>